<evidence type="ECO:0000313" key="3">
    <source>
        <dbReference type="Proteomes" id="UP001224845"/>
    </source>
</evidence>
<accession>A0AAW8EQ38</accession>
<organism evidence="2 3">
    <name type="scientific">Variovorax paradoxus</name>
    <dbReference type="NCBI Taxonomy" id="34073"/>
    <lineage>
        <taxon>Bacteria</taxon>
        <taxon>Pseudomonadati</taxon>
        <taxon>Pseudomonadota</taxon>
        <taxon>Betaproteobacteria</taxon>
        <taxon>Burkholderiales</taxon>
        <taxon>Comamonadaceae</taxon>
        <taxon>Variovorax</taxon>
    </lineage>
</organism>
<comment type="caution">
    <text evidence="2">The sequence shown here is derived from an EMBL/GenBank/DDBJ whole genome shotgun (WGS) entry which is preliminary data.</text>
</comment>
<dbReference type="AlphaFoldDB" id="A0AAW8EQ38"/>
<keyword evidence="1" id="KW-1133">Transmembrane helix</keyword>
<protein>
    <submittedName>
        <fullName evidence="2">Uncharacterized protein</fullName>
    </submittedName>
</protein>
<feature type="transmembrane region" description="Helical" evidence="1">
    <location>
        <begin position="22"/>
        <end position="41"/>
    </location>
</feature>
<feature type="transmembrane region" description="Helical" evidence="1">
    <location>
        <begin position="53"/>
        <end position="71"/>
    </location>
</feature>
<name>A0AAW8EQ38_VARPD</name>
<proteinExistence type="predicted"/>
<dbReference type="RefSeq" id="WP_307596206.1">
    <property type="nucleotide sequence ID" value="NZ_CAXUTJ020000001.1"/>
</dbReference>
<reference evidence="2" key="1">
    <citation type="submission" date="2023-07" db="EMBL/GenBank/DDBJ databases">
        <title>Sorghum-associated microbial communities from plants grown in Nebraska, USA.</title>
        <authorList>
            <person name="Schachtman D."/>
        </authorList>
    </citation>
    <scope>NUCLEOTIDE SEQUENCE</scope>
    <source>
        <strain evidence="2">DS3315</strain>
    </source>
</reference>
<evidence type="ECO:0000256" key="1">
    <source>
        <dbReference type="SAM" id="Phobius"/>
    </source>
</evidence>
<evidence type="ECO:0000313" key="2">
    <source>
        <dbReference type="EMBL" id="MDP9974077.1"/>
    </source>
</evidence>
<dbReference type="EMBL" id="JAUSRV010000015">
    <property type="protein sequence ID" value="MDP9974077.1"/>
    <property type="molecule type" value="Genomic_DNA"/>
</dbReference>
<sequence>MTANAPKGNASTMTTIQSRRRLIVLILLGLAVAGAIVRHYAERGTTTRDIGTLLMVLWVPIIGNVIAWLIGKLPRRAAPAEPAGFDAARAFTPHFLAELRLRPPALPSHDVPLAPGEYRCALVVGNEGFSARWFVPPGEALARGKPHALHIELLSPQTAGPRFPAGAAFRVLVGDSFIADGRVLELRAPHI</sequence>
<gene>
    <name evidence="2" type="ORF">J2W39_005340</name>
</gene>
<dbReference type="Proteomes" id="UP001224845">
    <property type="component" value="Unassembled WGS sequence"/>
</dbReference>
<keyword evidence="1" id="KW-0812">Transmembrane</keyword>
<keyword evidence="1" id="KW-0472">Membrane</keyword>